<proteinExistence type="predicted"/>
<organism evidence="1 2">
    <name type="scientific">Paraphoma chrysanthemicola</name>
    <dbReference type="NCBI Taxonomy" id="798071"/>
    <lineage>
        <taxon>Eukaryota</taxon>
        <taxon>Fungi</taxon>
        <taxon>Dikarya</taxon>
        <taxon>Ascomycota</taxon>
        <taxon>Pezizomycotina</taxon>
        <taxon>Dothideomycetes</taxon>
        <taxon>Pleosporomycetidae</taxon>
        <taxon>Pleosporales</taxon>
        <taxon>Pleosporineae</taxon>
        <taxon>Phaeosphaeriaceae</taxon>
        <taxon>Paraphoma</taxon>
    </lineage>
</organism>
<name>A0A8K0VYW1_9PLEO</name>
<dbReference type="AlphaFoldDB" id="A0A8K0VYW1"/>
<protein>
    <submittedName>
        <fullName evidence="1">Uncharacterized protein</fullName>
    </submittedName>
</protein>
<sequence>MGPILTSGALPTELPDYRRTSKFAKYVKDQDALAGSRQYLQQYLNDFHLVLLPSTIQSCQFDQEFTELINPVQRLTGKSTQRRCRSPDRYLDITPIILSPASTTTTISCLQQSPVSSDRSTRATHEKYRISQQSFSTAGTSNTVLASSVDAVRSRLCLPSINEIPDTLLQLVIQIVLELPRDITIEPGLNKAAQNQRSHHMASTNGGDFRRIVVHPIFTVSRHLRKLAFDTVHHKGRFIIDLSPPTNVYGQPQTQHLKRWSNGLSDILKNALKSLKHLEIRMTVPSVERAAARGAKYHLSVPEEKSNWRVMEMQSEQQCVFDLKETLREIADLILGSSERGPSETLSVAAKGLLHQWQSAAFVGSPKDALVLKTFADRVKTRSTVSARQPLNSIDIILIKPTPTSIVLPETLELLPTVAAIPVSDRTAYILELNGNKFPWATRNMGRWMGRQPDGAKLLRDLRALEPMKTTEHRRVHKSKSELDFTCAGLEDLSQRRQGRVFLSARSSVEKSSIPQLEPQKVVASVISVKPKQRQHWDVRNKLRKNDGRPATADGRIGSGVAVTLDHMRRYDFSFVAVKRAKQIWRSPSQESLLPRPGRVEELPTVEELQWIAQMARKGLY</sequence>
<evidence type="ECO:0000313" key="2">
    <source>
        <dbReference type="Proteomes" id="UP000813461"/>
    </source>
</evidence>
<reference evidence="1" key="1">
    <citation type="journal article" date="2021" name="Nat. Commun.">
        <title>Genetic determinants of endophytism in the Arabidopsis root mycobiome.</title>
        <authorList>
            <person name="Mesny F."/>
            <person name="Miyauchi S."/>
            <person name="Thiergart T."/>
            <person name="Pickel B."/>
            <person name="Atanasova L."/>
            <person name="Karlsson M."/>
            <person name="Huettel B."/>
            <person name="Barry K.W."/>
            <person name="Haridas S."/>
            <person name="Chen C."/>
            <person name="Bauer D."/>
            <person name="Andreopoulos W."/>
            <person name="Pangilinan J."/>
            <person name="LaButti K."/>
            <person name="Riley R."/>
            <person name="Lipzen A."/>
            <person name="Clum A."/>
            <person name="Drula E."/>
            <person name="Henrissat B."/>
            <person name="Kohler A."/>
            <person name="Grigoriev I.V."/>
            <person name="Martin F.M."/>
            <person name="Hacquard S."/>
        </authorList>
    </citation>
    <scope>NUCLEOTIDE SEQUENCE</scope>
    <source>
        <strain evidence="1">MPI-SDFR-AT-0120</strain>
    </source>
</reference>
<dbReference type="Proteomes" id="UP000813461">
    <property type="component" value="Unassembled WGS sequence"/>
</dbReference>
<evidence type="ECO:0000313" key="1">
    <source>
        <dbReference type="EMBL" id="KAH7087300.1"/>
    </source>
</evidence>
<dbReference type="EMBL" id="JAGMVJ010000009">
    <property type="protein sequence ID" value="KAH7087300.1"/>
    <property type="molecule type" value="Genomic_DNA"/>
</dbReference>
<gene>
    <name evidence="1" type="ORF">FB567DRAFT_628285</name>
</gene>
<comment type="caution">
    <text evidence="1">The sequence shown here is derived from an EMBL/GenBank/DDBJ whole genome shotgun (WGS) entry which is preliminary data.</text>
</comment>
<dbReference type="OrthoDB" id="3694065at2759"/>
<accession>A0A8K0VYW1</accession>
<keyword evidence="2" id="KW-1185">Reference proteome</keyword>